<keyword evidence="2" id="KW-1133">Transmembrane helix</keyword>
<name>A0A2A8D3J6_9MICC</name>
<feature type="region of interest" description="Disordered" evidence="1">
    <location>
        <begin position="92"/>
        <end position="121"/>
    </location>
</feature>
<evidence type="ECO:0000313" key="3">
    <source>
        <dbReference type="EMBL" id="PEN15454.1"/>
    </source>
</evidence>
<organism evidence="3 4">
    <name type="scientific">Rothia dentocariosa</name>
    <dbReference type="NCBI Taxonomy" id="2047"/>
    <lineage>
        <taxon>Bacteria</taxon>
        <taxon>Bacillati</taxon>
        <taxon>Actinomycetota</taxon>
        <taxon>Actinomycetes</taxon>
        <taxon>Micrococcales</taxon>
        <taxon>Micrococcaceae</taxon>
        <taxon>Rothia</taxon>
    </lineage>
</organism>
<evidence type="ECO:0000313" key="4">
    <source>
        <dbReference type="Proteomes" id="UP000219947"/>
    </source>
</evidence>
<gene>
    <name evidence="3" type="ORF">CRM92_10190</name>
</gene>
<dbReference type="RefSeq" id="WP_098043132.1">
    <property type="nucleotide sequence ID" value="NZ_PDEV01000006.1"/>
</dbReference>
<evidence type="ECO:0000256" key="2">
    <source>
        <dbReference type="SAM" id="Phobius"/>
    </source>
</evidence>
<comment type="caution">
    <text evidence="3">The sequence shown here is derived from an EMBL/GenBank/DDBJ whole genome shotgun (WGS) entry which is preliminary data.</text>
</comment>
<accession>A0A2A8D3J6</accession>
<evidence type="ECO:0000256" key="1">
    <source>
        <dbReference type="SAM" id="MobiDB-lite"/>
    </source>
</evidence>
<sequence length="121" mass="13089">MNTKFLLSPAYLCSAALLIVGAVLSGGRFMLIGWIFFIVGLFLNALVLVVLVNRDQLTHFGAQLKRPDESELEIGEPVVQCLDEEVAESADMNAEPLPEDLPDGSEVVENGAKDTASVKRT</sequence>
<dbReference type="Proteomes" id="UP000219947">
    <property type="component" value="Unassembled WGS sequence"/>
</dbReference>
<dbReference type="EMBL" id="PDEV01000006">
    <property type="protein sequence ID" value="PEN15454.1"/>
    <property type="molecule type" value="Genomic_DNA"/>
</dbReference>
<dbReference type="AlphaFoldDB" id="A0A2A8D3J6"/>
<proteinExistence type="predicted"/>
<reference evidence="3" key="1">
    <citation type="submission" date="2017-10" db="EMBL/GenBank/DDBJ databases">
        <title>Kefir isolates.</title>
        <authorList>
            <person name="Kim Y."/>
            <person name="Blasche S."/>
        </authorList>
    </citation>
    <scope>NUCLEOTIDE SEQUENCE [LARGE SCALE GENOMIC DNA]</scope>
    <source>
        <strain evidence="3">OG2-2</strain>
    </source>
</reference>
<keyword evidence="2" id="KW-0472">Membrane</keyword>
<feature type="transmembrane region" description="Helical" evidence="2">
    <location>
        <begin position="31"/>
        <end position="52"/>
    </location>
</feature>
<keyword evidence="4" id="KW-1185">Reference proteome</keyword>
<protein>
    <submittedName>
        <fullName evidence="3">Uncharacterized protein</fullName>
    </submittedName>
</protein>
<keyword evidence="2" id="KW-0812">Transmembrane</keyword>